<keyword evidence="2" id="KW-1185">Reference proteome</keyword>
<dbReference type="RefSeq" id="XP_017784926.1">
    <property type="nucleotide sequence ID" value="XM_017929437.1"/>
</dbReference>
<name>A0ABM1NDM6_NICVS</name>
<evidence type="ECO:0000313" key="3">
    <source>
        <dbReference type="RefSeq" id="XP_017784926.1"/>
    </source>
</evidence>
<proteinExistence type="predicted"/>
<keyword evidence="1" id="KW-1133">Transmembrane helix</keyword>
<evidence type="ECO:0000313" key="2">
    <source>
        <dbReference type="Proteomes" id="UP000695000"/>
    </source>
</evidence>
<reference evidence="3" key="1">
    <citation type="submission" date="2025-08" db="UniProtKB">
        <authorList>
            <consortium name="RefSeq"/>
        </authorList>
    </citation>
    <scope>IDENTIFICATION</scope>
    <source>
        <tissue evidence="3">Whole Larva</tissue>
    </source>
</reference>
<keyword evidence="1" id="KW-0812">Transmembrane</keyword>
<protein>
    <submittedName>
        <fullName evidence="3">Uncharacterized protein LOC108568376</fullName>
    </submittedName>
</protein>
<evidence type="ECO:0000256" key="1">
    <source>
        <dbReference type="SAM" id="Phobius"/>
    </source>
</evidence>
<organism evidence="2 3">
    <name type="scientific">Nicrophorus vespilloides</name>
    <name type="common">Boreal carrion beetle</name>
    <dbReference type="NCBI Taxonomy" id="110193"/>
    <lineage>
        <taxon>Eukaryota</taxon>
        <taxon>Metazoa</taxon>
        <taxon>Ecdysozoa</taxon>
        <taxon>Arthropoda</taxon>
        <taxon>Hexapoda</taxon>
        <taxon>Insecta</taxon>
        <taxon>Pterygota</taxon>
        <taxon>Neoptera</taxon>
        <taxon>Endopterygota</taxon>
        <taxon>Coleoptera</taxon>
        <taxon>Polyphaga</taxon>
        <taxon>Staphyliniformia</taxon>
        <taxon>Silphidae</taxon>
        <taxon>Nicrophorinae</taxon>
        <taxon>Nicrophorus</taxon>
    </lineage>
</organism>
<dbReference type="Pfam" id="PF15932">
    <property type="entry name" value="DUF4748"/>
    <property type="match status" value="1"/>
</dbReference>
<keyword evidence="1" id="KW-0472">Membrane</keyword>
<dbReference type="Proteomes" id="UP000695000">
    <property type="component" value="Unplaced"/>
</dbReference>
<feature type="transmembrane region" description="Helical" evidence="1">
    <location>
        <begin position="6"/>
        <end position="26"/>
    </location>
</feature>
<dbReference type="GeneID" id="108568376"/>
<gene>
    <name evidence="3" type="primary">LOC108568376</name>
</gene>
<dbReference type="InterPro" id="IPR031833">
    <property type="entry name" value="DUF4748"/>
</dbReference>
<accession>A0ABM1NDM6</accession>
<sequence length="62" mass="7276">MKLTKSAKIGISWAFITAGGLYAFYLSKRSIDKQRYEHMKVRERIRQSNTGEYEPSSRKFTN</sequence>